<feature type="domain" description="Peptidase S49" evidence="7">
    <location>
        <begin position="124"/>
        <end position="276"/>
    </location>
</feature>
<dbReference type="CDD" id="cd07018">
    <property type="entry name" value="S49_SppA_67K_type"/>
    <property type="match status" value="1"/>
</dbReference>
<dbReference type="SUPFAM" id="SSF52096">
    <property type="entry name" value="ClpP/crotonase"/>
    <property type="match status" value="2"/>
</dbReference>
<dbReference type="InterPro" id="IPR047272">
    <property type="entry name" value="S49_SppA_C"/>
</dbReference>
<reference evidence="8" key="1">
    <citation type="submission" date="2022-10" db="EMBL/GenBank/DDBJ databases">
        <title>Chitinophaga sp. nov., isolated from soil.</title>
        <authorList>
            <person name="Jeon C.O."/>
        </authorList>
    </citation>
    <scope>NUCLEOTIDE SEQUENCE</scope>
    <source>
        <strain evidence="8">R8</strain>
    </source>
</reference>
<dbReference type="NCBIfam" id="TIGR00705">
    <property type="entry name" value="SppA_67K"/>
    <property type="match status" value="1"/>
</dbReference>
<dbReference type="Gene3D" id="6.20.330.10">
    <property type="match status" value="1"/>
</dbReference>
<dbReference type="InterPro" id="IPR002142">
    <property type="entry name" value="Peptidase_S49"/>
</dbReference>
<dbReference type="PIRSF" id="PIRSF001217">
    <property type="entry name" value="Protease_4_SppA"/>
    <property type="match status" value="1"/>
</dbReference>
<evidence type="ECO:0000313" key="8">
    <source>
        <dbReference type="EMBL" id="UYQ91040.1"/>
    </source>
</evidence>
<evidence type="ECO:0000256" key="6">
    <source>
        <dbReference type="ARBA" id="ARBA00023136"/>
    </source>
</evidence>
<evidence type="ECO:0000256" key="1">
    <source>
        <dbReference type="ARBA" id="ARBA00004370"/>
    </source>
</evidence>
<dbReference type="NCBIfam" id="TIGR00706">
    <property type="entry name" value="SppA_dom"/>
    <property type="match status" value="1"/>
</dbReference>
<organism evidence="8 9">
    <name type="scientific">Chitinophaga horti</name>
    <dbReference type="NCBI Taxonomy" id="2920382"/>
    <lineage>
        <taxon>Bacteria</taxon>
        <taxon>Pseudomonadati</taxon>
        <taxon>Bacteroidota</taxon>
        <taxon>Chitinophagia</taxon>
        <taxon>Chitinophagales</taxon>
        <taxon>Chitinophagaceae</taxon>
        <taxon>Chitinophaga</taxon>
    </lineage>
</organism>
<evidence type="ECO:0000256" key="3">
    <source>
        <dbReference type="ARBA" id="ARBA00022670"/>
    </source>
</evidence>
<keyword evidence="4" id="KW-0378">Hydrolase</keyword>
<evidence type="ECO:0000259" key="7">
    <source>
        <dbReference type="Pfam" id="PF01343"/>
    </source>
</evidence>
<dbReference type="CDD" id="cd07023">
    <property type="entry name" value="S49_Sppa_N_C"/>
    <property type="match status" value="1"/>
</dbReference>
<dbReference type="PANTHER" id="PTHR33209:SF1">
    <property type="entry name" value="PEPTIDASE S49 DOMAIN-CONTAINING PROTEIN"/>
    <property type="match status" value="1"/>
</dbReference>
<evidence type="ECO:0000256" key="2">
    <source>
        <dbReference type="ARBA" id="ARBA00008683"/>
    </source>
</evidence>
<name>A0ABY6IUJ0_9BACT</name>
<gene>
    <name evidence="8" type="primary">sppA</name>
    <name evidence="8" type="ORF">MKQ68_13145</name>
</gene>
<comment type="subcellular location">
    <subcellularLocation>
        <location evidence="1">Membrane</location>
    </subcellularLocation>
</comment>
<dbReference type="InterPro" id="IPR004634">
    <property type="entry name" value="Pept_S49_pIV"/>
</dbReference>
<keyword evidence="3" id="KW-0645">Protease</keyword>
<dbReference type="InterPro" id="IPR029045">
    <property type="entry name" value="ClpP/crotonase-like_dom_sf"/>
</dbReference>
<sequence length="588" mass="64666">MRSFLKIFFASFLALIVFSVVGFFFLMMMVVGAVNSVTTPSSSVSANSVLVVDAAVTLNEQAQKDQLGGMLAGEDRDVPGVYDMVRLIRHAGDDDNIKGVYLKVGGNGNSFATNEELRNALLAFRKSGKFIYAYAEVIPQQAYYLATAADKIYLNPKGGLEFDGFSMQLLFLKGLLEKLDIHPQIFYAGKFKSATEPLRETQMTDANRLQTSVFLGQLYGKFLSGISERRKIDTATLHQYANEGLIRFPNDALKYKLVDGLKYDDEVMNELRKRIGIKDEAGLNFIPAAKYASAVNFRQYGEDGRIALIYAQGDIVGGKSESPTTIASDTYIKIIRKARQNKDIKAIVFRVNSGGGSALASESIWRELTLARKDKPVIVSMGDYAASGGYYIACMADTIFAQPNTLTGSIGVFAVLPNMQGFFNNKLGITFDGVKTAQYADLGSASRPLTEMEQRILQTSVDTIYESFKGRVVEGRKLAGAVVDSIAQGRVWTGIEAKRLGLVDRLGGLEDAVQCAAKLANLSAYRLSEYPAVQDTWLQRFSGGGEEARTEALKKELGVYYPVYKQVKSLQQLTNGVQARLPFDMMIR</sequence>
<evidence type="ECO:0000256" key="5">
    <source>
        <dbReference type="ARBA" id="ARBA00022825"/>
    </source>
</evidence>
<dbReference type="InterPro" id="IPR047217">
    <property type="entry name" value="S49_SppA_67K_type_N"/>
</dbReference>
<keyword evidence="5" id="KW-0720">Serine protease</keyword>
<protein>
    <submittedName>
        <fullName evidence="8">Signal peptide peptidase SppA</fullName>
    </submittedName>
</protein>
<dbReference type="InterPro" id="IPR004635">
    <property type="entry name" value="Pept_S49_SppA"/>
</dbReference>
<comment type="similarity">
    <text evidence="2">Belongs to the peptidase S49 family.</text>
</comment>
<keyword evidence="9" id="KW-1185">Reference proteome</keyword>
<dbReference type="PANTHER" id="PTHR33209">
    <property type="entry name" value="PROTEASE 4"/>
    <property type="match status" value="1"/>
</dbReference>
<feature type="domain" description="Peptidase S49" evidence="7">
    <location>
        <begin position="372"/>
        <end position="522"/>
    </location>
</feature>
<evidence type="ECO:0000313" key="9">
    <source>
        <dbReference type="Proteomes" id="UP001162741"/>
    </source>
</evidence>
<accession>A0ABY6IUJ0</accession>
<proteinExistence type="inferred from homology"/>
<evidence type="ECO:0000256" key="4">
    <source>
        <dbReference type="ARBA" id="ARBA00022801"/>
    </source>
</evidence>
<dbReference type="Proteomes" id="UP001162741">
    <property type="component" value="Chromosome"/>
</dbReference>
<dbReference type="EMBL" id="CP107006">
    <property type="protein sequence ID" value="UYQ91040.1"/>
    <property type="molecule type" value="Genomic_DNA"/>
</dbReference>
<dbReference type="Gene3D" id="3.90.226.10">
    <property type="entry name" value="2-enoyl-CoA Hydratase, Chain A, domain 1"/>
    <property type="match status" value="3"/>
</dbReference>
<keyword evidence="6" id="KW-0472">Membrane</keyword>
<dbReference type="Pfam" id="PF01343">
    <property type="entry name" value="Peptidase_S49"/>
    <property type="match status" value="2"/>
</dbReference>
<dbReference type="RefSeq" id="WP_264279527.1">
    <property type="nucleotide sequence ID" value="NZ_CP107006.1"/>
</dbReference>